<comment type="caution">
    <text evidence="2">The sequence shown here is derived from an EMBL/GenBank/DDBJ whole genome shotgun (WGS) entry which is preliminary data.</text>
</comment>
<feature type="region of interest" description="Disordered" evidence="1">
    <location>
        <begin position="180"/>
        <end position="205"/>
    </location>
</feature>
<dbReference type="EMBL" id="JARIHO010000083">
    <property type="protein sequence ID" value="KAJ7309148.1"/>
    <property type="molecule type" value="Genomic_DNA"/>
</dbReference>
<dbReference type="Proteomes" id="UP001218218">
    <property type="component" value="Unassembled WGS sequence"/>
</dbReference>
<keyword evidence="3" id="KW-1185">Reference proteome</keyword>
<gene>
    <name evidence="2" type="ORF">DFH08DRAFT_487077</name>
</gene>
<sequence>MPAELEGVEIYVCWTQQGTARAGSAHAKRARLVFIAIASLFAVRDEDRRRTGSIRPERGLLVPHTFSESYFFHAARRWGYCDPGSTFFFFFSFTQGYGERGETFVKEEGDVLGTASHCDGILRVLILDAGRWIPVSKRSPSDMPLYSALLFLFFSFFGSRLIVGCAKRWAEEGRWMDGEGGMHRRREGGSRWEEGEPRERDSAACRKEAPAYVAMPRWRPFRGTVVPSP</sequence>
<proteinExistence type="predicted"/>
<reference evidence="2" key="1">
    <citation type="submission" date="2023-03" db="EMBL/GenBank/DDBJ databases">
        <title>Massive genome expansion in bonnet fungi (Mycena s.s.) driven by repeated elements and novel gene families across ecological guilds.</title>
        <authorList>
            <consortium name="Lawrence Berkeley National Laboratory"/>
            <person name="Harder C.B."/>
            <person name="Miyauchi S."/>
            <person name="Viragh M."/>
            <person name="Kuo A."/>
            <person name="Thoen E."/>
            <person name="Andreopoulos B."/>
            <person name="Lu D."/>
            <person name="Skrede I."/>
            <person name="Drula E."/>
            <person name="Henrissat B."/>
            <person name="Morin E."/>
            <person name="Kohler A."/>
            <person name="Barry K."/>
            <person name="LaButti K."/>
            <person name="Morin E."/>
            <person name="Salamov A."/>
            <person name="Lipzen A."/>
            <person name="Mereny Z."/>
            <person name="Hegedus B."/>
            <person name="Baldrian P."/>
            <person name="Stursova M."/>
            <person name="Weitz H."/>
            <person name="Taylor A."/>
            <person name="Grigoriev I.V."/>
            <person name="Nagy L.G."/>
            <person name="Martin F."/>
            <person name="Kauserud H."/>
        </authorList>
    </citation>
    <scope>NUCLEOTIDE SEQUENCE</scope>
    <source>
        <strain evidence="2">CBHHK002</strain>
    </source>
</reference>
<evidence type="ECO:0000313" key="3">
    <source>
        <dbReference type="Proteomes" id="UP001218218"/>
    </source>
</evidence>
<name>A0AAD6Z667_9AGAR</name>
<evidence type="ECO:0000313" key="2">
    <source>
        <dbReference type="EMBL" id="KAJ7309148.1"/>
    </source>
</evidence>
<protein>
    <submittedName>
        <fullName evidence="2">Uncharacterized protein</fullName>
    </submittedName>
</protein>
<organism evidence="2 3">
    <name type="scientific">Mycena albidolilacea</name>
    <dbReference type="NCBI Taxonomy" id="1033008"/>
    <lineage>
        <taxon>Eukaryota</taxon>
        <taxon>Fungi</taxon>
        <taxon>Dikarya</taxon>
        <taxon>Basidiomycota</taxon>
        <taxon>Agaricomycotina</taxon>
        <taxon>Agaricomycetes</taxon>
        <taxon>Agaricomycetidae</taxon>
        <taxon>Agaricales</taxon>
        <taxon>Marasmiineae</taxon>
        <taxon>Mycenaceae</taxon>
        <taxon>Mycena</taxon>
    </lineage>
</organism>
<dbReference type="AlphaFoldDB" id="A0AAD6Z667"/>
<accession>A0AAD6Z667</accession>
<evidence type="ECO:0000256" key="1">
    <source>
        <dbReference type="SAM" id="MobiDB-lite"/>
    </source>
</evidence>